<dbReference type="Pfam" id="PF00076">
    <property type="entry name" value="RRM_1"/>
    <property type="match status" value="1"/>
</dbReference>
<evidence type="ECO:0000313" key="13">
    <source>
        <dbReference type="EMBL" id="UYV68396.1"/>
    </source>
</evidence>
<feature type="compositionally biased region" description="Gly residues" evidence="10">
    <location>
        <begin position="183"/>
        <end position="241"/>
    </location>
</feature>
<evidence type="ECO:0000256" key="8">
    <source>
        <dbReference type="PROSITE-ProRule" id="PRU00176"/>
    </source>
</evidence>
<dbReference type="InterPro" id="IPR035979">
    <property type="entry name" value="RBD_domain_sf"/>
</dbReference>
<dbReference type="InterPro" id="IPR001876">
    <property type="entry name" value="Znf_RanBP2"/>
</dbReference>
<dbReference type="PROSITE" id="PS50199">
    <property type="entry name" value="ZF_RANBP2_2"/>
    <property type="match status" value="1"/>
</dbReference>
<keyword evidence="7" id="KW-0539">Nucleus</keyword>
<dbReference type="InterPro" id="IPR034870">
    <property type="entry name" value="TET_fam"/>
</dbReference>
<feature type="region of interest" description="Disordered" evidence="10">
    <location>
        <begin position="183"/>
        <end position="250"/>
    </location>
</feature>
<comment type="similarity">
    <text evidence="2">Belongs to the RRM TET family.</text>
</comment>
<proteinExistence type="inferred from homology"/>
<evidence type="ECO:0000256" key="2">
    <source>
        <dbReference type="ARBA" id="ARBA00008448"/>
    </source>
</evidence>
<keyword evidence="5" id="KW-0862">Zinc</keyword>
<dbReference type="PROSITE" id="PS01358">
    <property type="entry name" value="ZF_RANBP2_1"/>
    <property type="match status" value="1"/>
</dbReference>
<keyword evidence="4 9" id="KW-0863">Zinc-finger</keyword>
<keyword evidence="3" id="KW-0479">Metal-binding</keyword>
<accession>A0ABY6KHU4</accession>
<dbReference type="SMART" id="SM00360">
    <property type="entry name" value="RRM"/>
    <property type="match status" value="1"/>
</dbReference>
<evidence type="ECO:0000259" key="12">
    <source>
        <dbReference type="PROSITE" id="PS50199"/>
    </source>
</evidence>
<dbReference type="Gene3D" id="3.30.70.330">
    <property type="match status" value="1"/>
</dbReference>
<evidence type="ECO:0000256" key="7">
    <source>
        <dbReference type="ARBA" id="ARBA00023242"/>
    </source>
</evidence>
<evidence type="ECO:0000256" key="10">
    <source>
        <dbReference type="SAM" id="MobiDB-lite"/>
    </source>
</evidence>
<evidence type="ECO:0000259" key="11">
    <source>
        <dbReference type="PROSITE" id="PS50102"/>
    </source>
</evidence>
<dbReference type="SUPFAM" id="SSF90209">
    <property type="entry name" value="Ran binding protein zinc finger-like"/>
    <property type="match status" value="1"/>
</dbReference>
<evidence type="ECO:0000256" key="5">
    <source>
        <dbReference type="ARBA" id="ARBA00022833"/>
    </source>
</evidence>
<dbReference type="PANTHER" id="PTHR23238">
    <property type="entry name" value="RNA BINDING PROTEIN"/>
    <property type="match status" value="1"/>
</dbReference>
<protein>
    <submittedName>
        <fullName evidence="13">FUS</fullName>
    </submittedName>
</protein>
<feature type="domain" description="RRM" evidence="11">
    <location>
        <begin position="7"/>
        <end position="93"/>
    </location>
</feature>
<evidence type="ECO:0000313" key="14">
    <source>
        <dbReference type="Proteomes" id="UP001235939"/>
    </source>
</evidence>
<reference evidence="13 14" key="1">
    <citation type="submission" date="2022-01" db="EMBL/GenBank/DDBJ databases">
        <title>A chromosomal length assembly of Cordylochernes scorpioides.</title>
        <authorList>
            <person name="Zeh D."/>
            <person name="Zeh J."/>
        </authorList>
    </citation>
    <scope>NUCLEOTIDE SEQUENCE [LARGE SCALE GENOMIC DNA]</scope>
    <source>
        <strain evidence="13">IN4F17</strain>
        <tissue evidence="13">Whole Body</tissue>
    </source>
</reference>
<feature type="domain" description="RanBP2-type" evidence="12">
    <location>
        <begin position="149"/>
        <end position="178"/>
    </location>
</feature>
<dbReference type="Gene3D" id="4.10.1060.10">
    <property type="entry name" value="Zinc finger, RanBP2-type"/>
    <property type="match status" value="1"/>
</dbReference>
<dbReference type="EMBL" id="CP092867">
    <property type="protein sequence ID" value="UYV68396.1"/>
    <property type="molecule type" value="Genomic_DNA"/>
</dbReference>
<evidence type="ECO:0000256" key="4">
    <source>
        <dbReference type="ARBA" id="ARBA00022771"/>
    </source>
</evidence>
<dbReference type="Proteomes" id="UP001235939">
    <property type="component" value="Chromosome 05"/>
</dbReference>
<dbReference type="InterPro" id="IPR000504">
    <property type="entry name" value="RRM_dom"/>
</dbReference>
<dbReference type="InterPro" id="IPR012677">
    <property type="entry name" value="Nucleotide-bd_a/b_plait_sf"/>
</dbReference>
<evidence type="ECO:0000256" key="3">
    <source>
        <dbReference type="ARBA" id="ARBA00022723"/>
    </source>
</evidence>
<name>A0ABY6KHU4_9ARAC</name>
<dbReference type="PRINTS" id="PR01228">
    <property type="entry name" value="EGGSHELL"/>
</dbReference>
<evidence type="ECO:0000256" key="6">
    <source>
        <dbReference type="ARBA" id="ARBA00022884"/>
    </source>
</evidence>
<evidence type="ECO:0000256" key="9">
    <source>
        <dbReference type="PROSITE-ProRule" id="PRU00322"/>
    </source>
</evidence>
<sequence length="250" mass="25251">MGEEQKDTIFVSGLPEDVGETDLAEHFGSIGVIKIDKKTNKQKIWIYKDKHTGRGKGEATITYDDPPTATSAIDWFNGKDYKGSVITVQLAHRKPNAYGGRGGMRGGRGGGGGGGYGGGGGGGGGGSGGGGREGDWLCPNPGLTLEQLDQPNWCCRSCGNNNFSWRNNCNLCHANRPEGMGGGGGGGMGRGGGGMGRGGPMRGRGGYGGGRGGMDGGRGGGGYRGGPMGGPGGRGGRGGGGGDERRHRPY</sequence>
<evidence type="ECO:0000256" key="1">
    <source>
        <dbReference type="ARBA" id="ARBA00004123"/>
    </source>
</evidence>
<keyword evidence="14" id="KW-1185">Reference proteome</keyword>
<gene>
    <name evidence="13" type="ORF">LAZ67_5004199</name>
</gene>
<dbReference type="CDD" id="cd12534">
    <property type="entry name" value="RRM_SARFH"/>
    <property type="match status" value="1"/>
</dbReference>
<keyword evidence="6 8" id="KW-0694">RNA-binding</keyword>
<dbReference type="PROSITE" id="PS50102">
    <property type="entry name" value="RRM"/>
    <property type="match status" value="1"/>
</dbReference>
<organism evidence="13 14">
    <name type="scientific">Cordylochernes scorpioides</name>
    <dbReference type="NCBI Taxonomy" id="51811"/>
    <lineage>
        <taxon>Eukaryota</taxon>
        <taxon>Metazoa</taxon>
        <taxon>Ecdysozoa</taxon>
        <taxon>Arthropoda</taxon>
        <taxon>Chelicerata</taxon>
        <taxon>Arachnida</taxon>
        <taxon>Pseudoscorpiones</taxon>
        <taxon>Cheliferoidea</taxon>
        <taxon>Chernetidae</taxon>
        <taxon>Cordylochernes</taxon>
    </lineage>
</organism>
<dbReference type="InterPro" id="IPR036443">
    <property type="entry name" value="Znf_RanBP2_sf"/>
</dbReference>
<dbReference type="SUPFAM" id="SSF54928">
    <property type="entry name" value="RNA-binding domain, RBD"/>
    <property type="match status" value="1"/>
</dbReference>
<comment type="subcellular location">
    <subcellularLocation>
        <location evidence="1">Nucleus</location>
    </subcellularLocation>
</comment>